<evidence type="ECO:0000256" key="12">
    <source>
        <dbReference type="ARBA" id="ARBA00042730"/>
    </source>
</evidence>
<evidence type="ECO:0000256" key="5">
    <source>
        <dbReference type="ARBA" id="ARBA00023235"/>
    </source>
</evidence>
<dbReference type="GO" id="GO:0050178">
    <property type="term" value="F:phenylpyruvate tautomerase activity"/>
    <property type="evidence" value="ECO:0007669"/>
    <property type="project" value="UniProtKB-EC"/>
</dbReference>
<dbReference type="RefSeq" id="XP_033456947.1">
    <property type="nucleotide sequence ID" value="XM_033603398.1"/>
</dbReference>
<accession>A0A6J3LVX2</accession>
<dbReference type="EC" id="5.3.2.1" evidence="9"/>
<dbReference type="PANTHER" id="PTHR11954:SF6">
    <property type="entry name" value="MACROPHAGE MIGRATION INHIBITORY FACTOR"/>
    <property type="match status" value="1"/>
</dbReference>
<feature type="region of interest" description="Disordered" evidence="13">
    <location>
        <begin position="20"/>
        <end position="47"/>
    </location>
</feature>
<feature type="compositionally biased region" description="Low complexity" evidence="13">
    <location>
        <begin position="457"/>
        <end position="466"/>
    </location>
</feature>
<reference evidence="15" key="1">
    <citation type="submission" date="2020-01" db="EMBL/GenBank/DDBJ databases">
        <authorList>
            <consortium name="DOE Joint Genome Institute"/>
            <person name="Haridas S."/>
            <person name="Albert R."/>
            <person name="Binder M."/>
            <person name="Bloem J."/>
            <person name="Labutti K."/>
            <person name="Salamov A."/>
            <person name="Andreopoulos B."/>
            <person name="Baker S.E."/>
            <person name="Barry K."/>
            <person name="Bills G."/>
            <person name="Bluhm B.H."/>
            <person name="Cannon C."/>
            <person name="Castanera R."/>
            <person name="Culley D.E."/>
            <person name="Daum C."/>
            <person name="Ezra D."/>
            <person name="Gonzalez J.B."/>
            <person name="Henrissat B."/>
            <person name="Kuo A."/>
            <person name="Liang C."/>
            <person name="Lipzen A."/>
            <person name="Lutzoni F."/>
            <person name="Magnuson J."/>
            <person name="Mondo S."/>
            <person name="Nolan M."/>
            <person name="Ohm R."/>
            <person name="Pangilinan J."/>
            <person name="Park H.-J."/>
            <person name="Ramirez L."/>
            <person name="Alfaro M."/>
            <person name="Sun H."/>
            <person name="Tritt A."/>
            <person name="Yoshinaga Y."/>
            <person name="Zwiers L.-H."/>
            <person name="Turgeon B.G."/>
            <person name="Goodwin S.B."/>
            <person name="Spatafora J.W."/>
            <person name="Crous P.W."/>
            <person name="Grigoriev I.V."/>
        </authorList>
    </citation>
    <scope>NUCLEOTIDE SEQUENCE</scope>
    <source>
        <strain evidence="15">CBS 342.82</strain>
    </source>
</reference>
<evidence type="ECO:0000313" key="15">
    <source>
        <dbReference type="RefSeq" id="XP_033456947.1"/>
    </source>
</evidence>
<dbReference type="OrthoDB" id="255819at2759"/>
<sequence>MAHSAAAGSRSEHSFDLLAPRYQSPSSSSAAVTTHQQIASATTSRRNSLVSNAAAIRRQSLQVAEIYGNDPMAKHEYDTLAQRRPGDRSSVLVGGLGNGMNIQEQYGLEVQKQRGQYQEEQNQYKDSPMSSLARDRASRDSPVIAELRTNVIVKDEFTLVTDLSYNLVKRYNRPASAIMVKLDHSACLALGGTFDPCYILTITAVSSHMGPTMNKRNAALIQSFMADILSVPPNRGIIKFHQMPEENLAINGTTILGELERQEKHLPSDMRRTFSPMNRRSVQSLHQTTSPKNDLDFNLGPLPQESHVEAAIATTSRPDNSNTWNALPQQTSKSGTTTPFQRSTSETNPQRPSTSHGDSGNKTDFSQSSLRSNSMRNEIGAAYGRLKNGRPKTFSGQDFEMLTTATSSSSIPKLPQLNTATVPLSRKDRALSFLRSDPKASPTLSSAISSKKILHPQTSFQSTSSTSRHDSYLDSPAGGGQTTTIADIKSAAAAAAASSSSAANITKRRSTVNATPRMPAPPAPPAIPADAVSVKSGRLGKRKSFLAGFRRN</sequence>
<comment type="similarity">
    <text evidence="2">Belongs to the MIF family.</text>
</comment>
<dbReference type="GO" id="GO:0004167">
    <property type="term" value="F:dopachrome isomerase activity"/>
    <property type="evidence" value="ECO:0007669"/>
    <property type="project" value="UniProtKB-EC"/>
</dbReference>
<feature type="region of interest" description="Disordered" evidence="13">
    <location>
        <begin position="315"/>
        <end position="373"/>
    </location>
</feature>
<dbReference type="Proteomes" id="UP000504637">
    <property type="component" value="Unplaced"/>
</dbReference>
<name>A0A6J3LVX2_9PEZI</name>
<dbReference type="EC" id="5.3.3.12" evidence="8"/>
<proteinExistence type="inferred from homology"/>
<comment type="subcellular location">
    <subcellularLocation>
        <location evidence="1">Secreted</location>
    </subcellularLocation>
</comment>
<dbReference type="Pfam" id="PF01187">
    <property type="entry name" value="MIF"/>
    <property type="match status" value="1"/>
</dbReference>
<keyword evidence="14" id="KW-1185">Reference proteome</keyword>
<feature type="region of interest" description="Disordered" evidence="13">
    <location>
        <begin position="497"/>
        <end position="534"/>
    </location>
</feature>
<feature type="compositionally biased region" description="Polar residues" evidence="13">
    <location>
        <begin position="113"/>
        <end position="129"/>
    </location>
</feature>
<evidence type="ECO:0000256" key="11">
    <source>
        <dbReference type="ARBA" id="ARBA00041912"/>
    </source>
</evidence>
<evidence type="ECO:0000256" key="1">
    <source>
        <dbReference type="ARBA" id="ARBA00004613"/>
    </source>
</evidence>
<dbReference type="Gene3D" id="3.30.429.10">
    <property type="entry name" value="Macrophage Migration Inhibitory Factor"/>
    <property type="match status" value="1"/>
</dbReference>
<feature type="compositionally biased region" description="Polar residues" evidence="13">
    <location>
        <begin position="23"/>
        <end position="47"/>
    </location>
</feature>
<feature type="compositionally biased region" description="Polar residues" evidence="13">
    <location>
        <begin position="275"/>
        <end position="292"/>
    </location>
</feature>
<dbReference type="InterPro" id="IPR014347">
    <property type="entry name" value="Tautomerase/MIF_sf"/>
</dbReference>
<evidence type="ECO:0000256" key="9">
    <source>
        <dbReference type="ARBA" id="ARBA00039086"/>
    </source>
</evidence>
<feature type="region of interest" description="Disordered" evidence="13">
    <location>
        <begin position="267"/>
        <end position="302"/>
    </location>
</feature>
<evidence type="ECO:0000256" key="3">
    <source>
        <dbReference type="ARBA" id="ARBA00022514"/>
    </source>
</evidence>
<evidence type="ECO:0000256" key="8">
    <source>
        <dbReference type="ARBA" id="ARBA00038932"/>
    </source>
</evidence>
<dbReference type="PANTHER" id="PTHR11954">
    <property type="entry name" value="D-DOPACHROME DECARBOXYLASE"/>
    <property type="match status" value="1"/>
</dbReference>
<reference evidence="15" key="2">
    <citation type="submission" date="2020-04" db="EMBL/GenBank/DDBJ databases">
        <authorList>
            <consortium name="NCBI Genome Project"/>
        </authorList>
    </citation>
    <scope>NUCLEOTIDE SEQUENCE</scope>
    <source>
        <strain evidence="15">CBS 342.82</strain>
    </source>
</reference>
<organism evidence="15">
    <name type="scientific">Dissoconium aciculare CBS 342.82</name>
    <dbReference type="NCBI Taxonomy" id="1314786"/>
    <lineage>
        <taxon>Eukaryota</taxon>
        <taxon>Fungi</taxon>
        <taxon>Dikarya</taxon>
        <taxon>Ascomycota</taxon>
        <taxon>Pezizomycotina</taxon>
        <taxon>Dothideomycetes</taxon>
        <taxon>Dothideomycetidae</taxon>
        <taxon>Mycosphaerellales</taxon>
        <taxon>Dissoconiaceae</taxon>
        <taxon>Dissoconium</taxon>
    </lineage>
</organism>
<dbReference type="GeneID" id="54361198"/>
<keyword evidence="4" id="KW-0964">Secreted</keyword>
<comment type="catalytic activity">
    <reaction evidence="7">
        <text>L-dopachrome = 5,6-dihydroxyindole-2-carboxylate</text>
        <dbReference type="Rhea" id="RHEA:13041"/>
        <dbReference type="ChEBI" id="CHEBI:16875"/>
        <dbReference type="ChEBI" id="CHEBI:57509"/>
        <dbReference type="EC" id="5.3.3.12"/>
    </reaction>
</comment>
<evidence type="ECO:0000256" key="7">
    <source>
        <dbReference type="ARBA" id="ARBA00036823"/>
    </source>
</evidence>
<evidence type="ECO:0000256" key="10">
    <source>
        <dbReference type="ARBA" id="ARBA00041631"/>
    </source>
</evidence>
<keyword evidence="3" id="KW-0202">Cytokine</keyword>
<comment type="catalytic activity">
    <reaction evidence="6">
        <text>3-phenylpyruvate = enol-phenylpyruvate</text>
        <dbReference type="Rhea" id="RHEA:17097"/>
        <dbReference type="ChEBI" id="CHEBI:16815"/>
        <dbReference type="ChEBI" id="CHEBI:18005"/>
        <dbReference type="EC" id="5.3.2.1"/>
    </reaction>
</comment>
<evidence type="ECO:0000313" key="14">
    <source>
        <dbReference type="Proteomes" id="UP000504637"/>
    </source>
</evidence>
<dbReference type="SUPFAM" id="SSF55331">
    <property type="entry name" value="Tautomerase/MIF"/>
    <property type="match status" value="1"/>
</dbReference>
<keyword evidence="5" id="KW-0413">Isomerase</keyword>
<dbReference type="GO" id="GO:0005576">
    <property type="term" value="C:extracellular region"/>
    <property type="evidence" value="ECO:0007669"/>
    <property type="project" value="UniProtKB-SubCell"/>
</dbReference>
<evidence type="ECO:0000256" key="13">
    <source>
        <dbReference type="SAM" id="MobiDB-lite"/>
    </source>
</evidence>
<evidence type="ECO:0000256" key="4">
    <source>
        <dbReference type="ARBA" id="ARBA00022525"/>
    </source>
</evidence>
<gene>
    <name evidence="15" type="ORF">K489DRAFT_373131</name>
</gene>
<reference evidence="15" key="3">
    <citation type="submission" date="2025-08" db="UniProtKB">
        <authorList>
            <consortium name="RefSeq"/>
        </authorList>
    </citation>
    <scope>IDENTIFICATION</scope>
    <source>
        <strain evidence="15">CBS 342.82</strain>
    </source>
</reference>
<dbReference type="AlphaFoldDB" id="A0A6J3LVX2"/>
<feature type="region of interest" description="Disordered" evidence="13">
    <location>
        <begin position="113"/>
        <end position="138"/>
    </location>
</feature>
<feature type="region of interest" description="Disordered" evidence="13">
    <location>
        <begin position="435"/>
        <end position="478"/>
    </location>
</feature>
<feature type="compositionally biased region" description="Pro residues" evidence="13">
    <location>
        <begin position="518"/>
        <end position="527"/>
    </location>
</feature>
<evidence type="ECO:0000256" key="6">
    <source>
        <dbReference type="ARBA" id="ARBA00036735"/>
    </source>
</evidence>
<dbReference type="InterPro" id="IPR001398">
    <property type="entry name" value="Macrophage_inhib_fac"/>
</dbReference>
<evidence type="ECO:0000256" key="2">
    <source>
        <dbReference type="ARBA" id="ARBA00005851"/>
    </source>
</evidence>
<protein>
    <recommendedName>
        <fullName evidence="12">L-dopachrome isomerase</fullName>
        <ecNumber evidence="9">5.3.2.1</ecNumber>
        <ecNumber evidence="8">5.3.3.12</ecNumber>
    </recommendedName>
    <alternativeName>
        <fullName evidence="10">L-dopachrome tautomerase</fullName>
    </alternativeName>
    <alternativeName>
        <fullName evidence="11">Phenylpyruvate tautomerase</fullName>
    </alternativeName>
</protein>